<dbReference type="FunFam" id="2.40.50.100:FF:000003">
    <property type="entry name" value="Acetyl-CoA carboxylase biotin carboxyl carrier protein"/>
    <property type="match status" value="1"/>
</dbReference>
<dbReference type="CDD" id="cd06850">
    <property type="entry name" value="biotinyl_domain"/>
    <property type="match status" value="1"/>
</dbReference>
<name>A0A430B1W6_9ENTE</name>
<dbReference type="PANTHER" id="PTHR45266">
    <property type="entry name" value="OXALOACETATE DECARBOXYLASE ALPHA CHAIN"/>
    <property type="match status" value="1"/>
</dbReference>
<evidence type="ECO:0000313" key="5">
    <source>
        <dbReference type="Proteomes" id="UP000287605"/>
    </source>
</evidence>
<comment type="caution">
    <text evidence="4">The sequence shown here is derived from an EMBL/GenBank/DDBJ whole genome shotgun (WGS) entry which is preliminary data.</text>
</comment>
<dbReference type="NCBIfam" id="NF005117">
    <property type="entry name" value="PRK06549.1"/>
    <property type="match status" value="1"/>
</dbReference>
<dbReference type="SUPFAM" id="SSF51230">
    <property type="entry name" value="Single hybrid motif"/>
    <property type="match status" value="1"/>
</dbReference>
<keyword evidence="5" id="KW-1185">Reference proteome</keyword>
<dbReference type="OrthoDB" id="9812676at2"/>
<dbReference type="InterPro" id="IPR011053">
    <property type="entry name" value="Single_hybrid_motif"/>
</dbReference>
<protein>
    <submittedName>
        <fullName evidence="4">Acetyl-CoA carboxylase biotin carboxyl carrier protein subunit</fullName>
    </submittedName>
</protein>
<proteinExistence type="predicted"/>
<gene>
    <name evidence="4" type="ORF">CBF29_03170</name>
</gene>
<feature type="domain" description="Lipoyl-binding" evidence="3">
    <location>
        <begin position="57"/>
        <end position="133"/>
    </location>
</feature>
<dbReference type="PANTHER" id="PTHR45266:SF3">
    <property type="entry name" value="OXALOACETATE DECARBOXYLASE ALPHA CHAIN"/>
    <property type="match status" value="1"/>
</dbReference>
<keyword evidence="1" id="KW-0092">Biotin</keyword>
<dbReference type="EMBL" id="NGKA01000003">
    <property type="protein sequence ID" value="RSU14316.1"/>
    <property type="molecule type" value="Genomic_DNA"/>
</dbReference>
<evidence type="ECO:0000313" key="4">
    <source>
        <dbReference type="EMBL" id="RSU14316.1"/>
    </source>
</evidence>
<dbReference type="PROSITE" id="PS50968">
    <property type="entry name" value="BIOTINYL_LIPOYL"/>
    <property type="match status" value="1"/>
</dbReference>
<dbReference type="AlphaFoldDB" id="A0A430B1W6"/>
<accession>A0A430B1W6</accession>
<reference evidence="4 5" key="1">
    <citation type="submission" date="2017-05" db="EMBL/GenBank/DDBJ databases">
        <title>Vagococcus spp. assemblies.</title>
        <authorList>
            <person name="Gulvik C.A."/>
        </authorList>
    </citation>
    <scope>NUCLEOTIDE SEQUENCE [LARGE SCALE GENOMIC DNA]</scope>
    <source>
        <strain evidence="4 5">CCUG 51432</strain>
    </source>
</reference>
<dbReference type="Gene3D" id="2.40.50.100">
    <property type="match status" value="1"/>
</dbReference>
<evidence type="ECO:0000259" key="3">
    <source>
        <dbReference type="PROSITE" id="PS50968"/>
    </source>
</evidence>
<dbReference type="Pfam" id="PF00364">
    <property type="entry name" value="Biotin_lipoyl"/>
    <property type="match status" value="1"/>
</dbReference>
<evidence type="ECO:0000256" key="2">
    <source>
        <dbReference type="SAM" id="MobiDB-lite"/>
    </source>
</evidence>
<feature type="region of interest" description="Disordered" evidence="2">
    <location>
        <begin position="44"/>
        <end position="68"/>
    </location>
</feature>
<dbReference type="InterPro" id="IPR000089">
    <property type="entry name" value="Biotin_lipoyl"/>
</dbReference>
<dbReference type="InterPro" id="IPR050709">
    <property type="entry name" value="Biotin_Carboxyl_Carrier/Decarb"/>
</dbReference>
<dbReference type="Proteomes" id="UP000287605">
    <property type="component" value="Unassembled WGS sequence"/>
</dbReference>
<dbReference type="RefSeq" id="WP_126807239.1">
    <property type="nucleotide sequence ID" value="NZ_NGKA01000003.1"/>
</dbReference>
<sequence>MLRKFKIKIDGKEYLVEMEEIGGVQPQAIPAAPVPTAPVLPVTPAVEEAAPASPPPSSTTSAEDDAMKAPMPGTILRVLVNDGDTVKENQPLMILEAMKMENEIVAEKAGKVIGVHVTQGQIVNAGDALITIR</sequence>
<dbReference type="InterPro" id="IPR001882">
    <property type="entry name" value="Biotin_BS"/>
</dbReference>
<dbReference type="PROSITE" id="PS00188">
    <property type="entry name" value="BIOTIN"/>
    <property type="match status" value="1"/>
</dbReference>
<organism evidence="4 5">
    <name type="scientific">Vagococcus elongatus</name>
    <dbReference type="NCBI Taxonomy" id="180344"/>
    <lineage>
        <taxon>Bacteria</taxon>
        <taxon>Bacillati</taxon>
        <taxon>Bacillota</taxon>
        <taxon>Bacilli</taxon>
        <taxon>Lactobacillales</taxon>
        <taxon>Enterococcaceae</taxon>
        <taxon>Vagococcus</taxon>
    </lineage>
</organism>
<evidence type="ECO:0000256" key="1">
    <source>
        <dbReference type="ARBA" id="ARBA00023267"/>
    </source>
</evidence>